<reference evidence="7 8" key="1">
    <citation type="journal article" date="2018" name="Sci. Rep.">
        <title>Comparative genomics provides insights into the lifestyle and reveals functional heterogeneity of dark septate endophytic fungi.</title>
        <authorList>
            <person name="Knapp D.G."/>
            <person name="Nemeth J.B."/>
            <person name="Barry K."/>
            <person name="Hainaut M."/>
            <person name="Henrissat B."/>
            <person name="Johnson J."/>
            <person name="Kuo A."/>
            <person name="Lim J.H.P."/>
            <person name="Lipzen A."/>
            <person name="Nolan M."/>
            <person name="Ohm R.A."/>
            <person name="Tamas L."/>
            <person name="Grigoriev I.V."/>
            <person name="Spatafora J.W."/>
            <person name="Nagy L.G."/>
            <person name="Kovacs G.M."/>
        </authorList>
    </citation>
    <scope>NUCLEOTIDE SEQUENCE [LARGE SCALE GENOMIC DNA]</scope>
    <source>
        <strain evidence="7 8">DSE2036</strain>
    </source>
</reference>
<protein>
    <submittedName>
        <fullName evidence="7">Uncharacterized protein</fullName>
    </submittedName>
</protein>
<feature type="region of interest" description="Disordered" evidence="6">
    <location>
        <begin position="335"/>
        <end position="364"/>
    </location>
</feature>
<organism evidence="7 8">
    <name type="scientific">Periconia macrospinosa</name>
    <dbReference type="NCBI Taxonomy" id="97972"/>
    <lineage>
        <taxon>Eukaryota</taxon>
        <taxon>Fungi</taxon>
        <taxon>Dikarya</taxon>
        <taxon>Ascomycota</taxon>
        <taxon>Pezizomycotina</taxon>
        <taxon>Dothideomycetes</taxon>
        <taxon>Pleosporomycetidae</taxon>
        <taxon>Pleosporales</taxon>
        <taxon>Massarineae</taxon>
        <taxon>Periconiaceae</taxon>
        <taxon>Periconia</taxon>
    </lineage>
</organism>
<evidence type="ECO:0000256" key="2">
    <source>
        <dbReference type="ARBA" id="ARBA00004496"/>
    </source>
</evidence>
<comment type="subcellular location">
    <subcellularLocation>
        <location evidence="2">Cytoplasm</location>
    </subcellularLocation>
    <subcellularLocation>
        <location evidence="1">Nucleus</location>
    </subcellularLocation>
</comment>
<evidence type="ECO:0000256" key="4">
    <source>
        <dbReference type="ARBA" id="ARBA00022490"/>
    </source>
</evidence>
<dbReference type="AlphaFoldDB" id="A0A2V1DG33"/>
<feature type="non-terminal residue" evidence="7">
    <location>
        <position position="1"/>
    </location>
</feature>
<dbReference type="EMBL" id="KZ805446">
    <property type="protein sequence ID" value="PVH97082.1"/>
    <property type="molecule type" value="Genomic_DNA"/>
</dbReference>
<evidence type="ECO:0000256" key="3">
    <source>
        <dbReference type="ARBA" id="ARBA00005459"/>
    </source>
</evidence>
<feature type="region of interest" description="Disordered" evidence="6">
    <location>
        <begin position="224"/>
        <end position="258"/>
    </location>
</feature>
<dbReference type="Proteomes" id="UP000244855">
    <property type="component" value="Unassembled WGS sequence"/>
</dbReference>
<dbReference type="OrthoDB" id="4072855at2759"/>
<comment type="similarity">
    <text evidence="3">Belongs to the DIF1/spd1 family.</text>
</comment>
<gene>
    <name evidence="7" type="ORF">DM02DRAFT_533951</name>
</gene>
<dbReference type="GO" id="GO:0005737">
    <property type="term" value="C:cytoplasm"/>
    <property type="evidence" value="ECO:0007669"/>
    <property type="project" value="UniProtKB-SubCell"/>
</dbReference>
<dbReference type="PANTHER" id="PTHR28081:SF1">
    <property type="entry name" value="DAMAGE-REGULATED IMPORT FACILITATOR 1"/>
    <property type="match status" value="1"/>
</dbReference>
<keyword evidence="5" id="KW-0539">Nucleus</keyword>
<evidence type="ECO:0000256" key="1">
    <source>
        <dbReference type="ARBA" id="ARBA00004123"/>
    </source>
</evidence>
<evidence type="ECO:0000313" key="7">
    <source>
        <dbReference type="EMBL" id="PVH97082.1"/>
    </source>
</evidence>
<sequence>SHLAPIPSPSCTHTHIYHHIDAIMRSGYAHAHSQPHHHPNKKQYQPSITSFFSYRDLDSDDSDQEAQSERGSSPITRSQQFNRAHAATTRTSPFHHQRETLVPTVPDRVQADLLSVGMRVRKSVPEGYKTHKTVALPSIQTTLSIAGNGGTMTQTQYSVKPPQDAVPEDYQHQRELLPFSGLQKIGGYAEQPVTNVHLYGGTSASGERALNLFPLPAEAFTQPFSSQSSMDSSVSSSSLRPNPTNPYKRSWQDEDDKPNKLNTDFFFKIPVKISEDEVPVSPLSETPPTTIDGFPHTALRTFAQPKSRRQGPGRVMNIDGMVVKDVDMDMTLENSEQEGRANDFGDADFLRPWGNSSEIEMDGV</sequence>
<dbReference type="Pfam" id="PF08591">
    <property type="entry name" value="RNR_inhib"/>
    <property type="match status" value="1"/>
</dbReference>
<keyword evidence="8" id="KW-1185">Reference proteome</keyword>
<evidence type="ECO:0000256" key="6">
    <source>
        <dbReference type="SAM" id="MobiDB-lite"/>
    </source>
</evidence>
<feature type="region of interest" description="Disordered" evidence="6">
    <location>
        <begin position="55"/>
        <end position="94"/>
    </location>
</feature>
<dbReference type="GO" id="GO:0008104">
    <property type="term" value="P:intracellular protein localization"/>
    <property type="evidence" value="ECO:0007669"/>
    <property type="project" value="TreeGrafter"/>
</dbReference>
<accession>A0A2V1DG33</accession>
<feature type="compositionally biased region" description="Polar residues" evidence="6">
    <location>
        <begin position="71"/>
        <end position="94"/>
    </location>
</feature>
<evidence type="ECO:0000256" key="5">
    <source>
        <dbReference type="ARBA" id="ARBA00023242"/>
    </source>
</evidence>
<dbReference type="PANTHER" id="PTHR28081">
    <property type="entry name" value="DAMAGE-REGULATED IMPORT FACILITATOR 1-RELATED"/>
    <property type="match status" value="1"/>
</dbReference>
<dbReference type="GO" id="GO:0005634">
    <property type="term" value="C:nucleus"/>
    <property type="evidence" value="ECO:0007669"/>
    <property type="project" value="UniProtKB-SubCell"/>
</dbReference>
<name>A0A2V1DG33_9PLEO</name>
<proteinExistence type="inferred from homology"/>
<dbReference type="GO" id="GO:1990846">
    <property type="term" value="F:ribonucleoside-diphosphate reductase inhibitor activity"/>
    <property type="evidence" value="ECO:0007669"/>
    <property type="project" value="TreeGrafter"/>
</dbReference>
<evidence type="ECO:0000313" key="8">
    <source>
        <dbReference type="Proteomes" id="UP000244855"/>
    </source>
</evidence>
<keyword evidence="4" id="KW-0963">Cytoplasm</keyword>
<feature type="compositionally biased region" description="Low complexity" evidence="6">
    <location>
        <begin position="225"/>
        <end position="238"/>
    </location>
</feature>
<dbReference type="InterPro" id="IPR013900">
    <property type="entry name" value="RNR_inhibitor"/>
</dbReference>